<dbReference type="Gene3D" id="2.30.29.30">
    <property type="entry name" value="Pleckstrin-homology domain (PH domain)/Phosphotyrosine-binding domain (PTB)"/>
    <property type="match status" value="1"/>
</dbReference>
<dbReference type="GeneTree" id="ENSGT00940000155061"/>
<reference evidence="2" key="1">
    <citation type="submission" date="2025-08" db="UniProtKB">
        <authorList>
            <consortium name="Ensembl"/>
        </authorList>
    </citation>
    <scope>IDENTIFICATION</scope>
</reference>
<dbReference type="AlphaFoldDB" id="A0A3Q1EXC6"/>
<protein>
    <recommendedName>
        <fullName evidence="1">PH domain-containing protein</fullName>
    </recommendedName>
</protein>
<dbReference type="Ensembl" id="ENSAPOT00000002143.1">
    <property type="protein sequence ID" value="ENSAPOP00000009083.1"/>
    <property type="gene ID" value="ENSAPOG00000011366.1"/>
</dbReference>
<dbReference type="InterPro" id="IPR001605">
    <property type="entry name" value="PH_dom-spectrin-type"/>
</dbReference>
<dbReference type="SUPFAM" id="SSF50729">
    <property type="entry name" value="PH domain-like"/>
    <property type="match status" value="1"/>
</dbReference>
<evidence type="ECO:0000313" key="2">
    <source>
        <dbReference type="Ensembl" id="ENSAPOP00000009083.1"/>
    </source>
</evidence>
<dbReference type="InterPro" id="IPR041681">
    <property type="entry name" value="PH_9"/>
</dbReference>
<dbReference type="SMART" id="SM00233">
    <property type="entry name" value="PH"/>
    <property type="match status" value="1"/>
</dbReference>
<evidence type="ECO:0000313" key="3">
    <source>
        <dbReference type="Proteomes" id="UP000257200"/>
    </source>
</evidence>
<dbReference type="InParanoid" id="A0A3Q1EXC6"/>
<proteinExistence type="predicted"/>
<feature type="domain" description="PH" evidence="1">
    <location>
        <begin position="58"/>
        <end position="167"/>
    </location>
</feature>
<sequence length="367" mass="42067">PFALQSLYNSIKSEALEWAVDEEELKNSVLLDEDAGEDAPLRSKANPFQDVPHDKTASVVKEGFLQRKLHADIDGKRTPWGKRGWKTFYGVLKGMVLYLQKNDYRRDQPTNEEVVSVHHSLAEQAADYIKKPHVFRLQTADWRVFLFQASSKVEMNSWISRINLVSALHSSPPFPAAVGSQRRFCRPILPASQSEHQLKSHSGMLESFKADLLYQQENPPEGKKAKSKDLEEHRVRSEYLQHEVMEELRVRECFYECKKTCRSLFVCLNPPQVCRYESYIQVLEAWKSVKTSSDSALTTADLNLFDKAVCADSVGEEEEEEGALKKSYSSPSLEVEMATPTVVKVRRNISERRTYRRVVIPRLNKEA</sequence>
<organism evidence="2 3">
    <name type="scientific">Acanthochromis polyacanthus</name>
    <name type="common">spiny chromis</name>
    <dbReference type="NCBI Taxonomy" id="80966"/>
    <lineage>
        <taxon>Eukaryota</taxon>
        <taxon>Metazoa</taxon>
        <taxon>Chordata</taxon>
        <taxon>Craniata</taxon>
        <taxon>Vertebrata</taxon>
        <taxon>Euteleostomi</taxon>
        <taxon>Actinopterygii</taxon>
        <taxon>Neopterygii</taxon>
        <taxon>Teleostei</taxon>
        <taxon>Neoteleostei</taxon>
        <taxon>Acanthomorphata</taxon>
        <taxon>Ovalentaria</taxon>
        <taxon>Pomacentridae</taxon>
        <taxon>Acanthochromis</taxon>
    </lineage>
</organism>
<dbReference type="Proteomes" id="UP000257200">
    <property type="component" value="Unplaced"/>
</dbReference>
<dbReference type="PROSITE" id="PS50003">
    <property type="entry name" value="PH_DOMAIN"/>
    <property type="match status" value="1"/>
</dbReference>
<dbReference type="CDD" id="cd13295">
    <property type="entry name" value="PH_EFA6"/>
    <property type="match status" value="1"/>
</dbReference>
<dbReference type="InterPro" id="IPR001849">
    <property type="entry name" value="PH_domain"/>
</dbReference>
<keyword evidence="3" id="KW-1185">Reference proteome</keyword>
<dbReference type="FunFam" id="2.30.29.30:FF:000054">
    <property type="entry name" value="PH and SEC7 domain-containing protein 3"/>
    <property type="match status" value="1"/>
</dbReference>
<dbReference type="InterPro" id="IPR011993">
    <property type="entry name" value="PH-like_dom_sf"/>
</dbReference>
<reference evidence="2" key="2">
    <citation type="submission" date="2025-09" db="UniProtKB">
        <authorList>
            <consortium name="Ensembl"/>
        </authorList>
    </citation>
    <scope>IDENTIFICATION</scope>
</reference>
<dbReference type="PANTHER" id="PTHR10663:SF338">
    <property type="entry name" value="PH AND SEC7 DOMAIN-CONTAINING PROTEIN 4"/>
    <property type="match status" value="1"/>
</dbReference>
<accession>A0A3Q1EXC6</accession>
<name>A0A3Q1EXC6_9TELE</name>
<dbReference type="STRING" id="80966.ENSAPOP00000009083"/>
<evidence type="ECO:0000259" key="1">
    <source>
        <dbReference type="PROSITE" id="PS50003"/>
    </source>
</evidence>
<dbReference type="PRINTS" id="PR00683">
    <property type="entry name" value="SPECTRINPH"/>
</dbReference>
<dbReference type="GO" id="GO:0005543">
    <property type="term" value="F:phospholipid binding"/>
    <property type="evidence" value="ECO:0007669"/>
    <property type="project" value="InterPro"/>
</dbReference>
<dbReference type="Pfam" id="PF15410">
    <property type="entry name" value="PH_9"/>
    <property type="match status" value="1"/>
</dbReference>
<dbReference type="PANTHER" id="PTHR10663">
    <property type="entry name" value="GUANYL-NUCLEOTIDE EXCHANGE FACTOR"/>
    <property type="match status" value="1"/>
</dbReference>